<organism evidence="1 2">
    <name type="scientific">Salipiger thiooxidans</name>
    <dbReference type="NCBI Taxonomy" id="282683"/>
    <lineage>
        <taxon>Bacteria</taxon>
        <taxon>Pseudomonadati</taxon>
        <taxon>Pseudomonadota</taxon>
        <taxon>Alphaproteobacteria</taxon>
        <taxon>Rhodobacterales</taxon>
        <taxon>Roseobacteraceae</taxon>
        <taxon>Salipiger</taxon>
    </lineage>
</organism>
<evidence type="ECO:0000313" key="2">
    <source>
        <dbReference type="Proteomes" id="UP000198994"/>
    </source>
</evidence>
<accession>A0A1G7HL06</accession>
<dbReference type="OrthoDB" id="8244198at2"/>
<dbReference type="STRING" id="282683.SAMN04488105_11127"/>
<gene>
    <name evidence="1" type="ORF">SAMN04488105_11127</name>
</gene>
<name>A0A1G7HL06_9RHOB</name>
<proteinExistence type="predicted"/>
<reference evidence="2" key="1">
    <citation type="submission" date="2016-10" db="EMBL/GenBank/DDBJ databases">
        <authorList>
            <person name="Varghese N."/>
            <person name="Submissions S."/>
        </authorList>
    </citation>
    <scope>NUCLEOTIDE SEQUENCE [LARGE SCALE GENOMIC DNA]</scope>
    <source>
        <strain evidence="2">DSM 10146</strain>
    </source>
</reference>
<keyword evidence="2" id="KW-1185">Reference proteome</keyword>
<evidence type="ECO:0000313" key="1">
    <source>
        <dbReference type="EMBL" id="SDF01006.1"/>
    </source>
</evidence>
<dbReference type="Proteomes" id="UP000198994">
    <property type="component" value="Unassembled WGS sequence"/>
</dbReference>
<dbReference type="EMBL" id="FNAV01000011">
    <property type="protein sequence ID" value="SDF01006.1"/>
    <property type="molecule type" value="Genomic_DNA"/>
</dbReference>
<dbReference type="RefSeq" id="WP_089961341.1">
    <property type="nucleotide sequence ID" value="NZ_FNAV01000011.1"/>
</dbReference>
<protein>
    <recommendedName>
        <fullName evidence="3">DUF1127 domain-containing protein</fullName>
    </recommendedName>
</protein>
<sequence>MTMTCFYETLKSRFVARAKYRRTLHELSRLPLDTALDLDIYPGDIRRIAAEAVYGAARA</sequence>
<evidence type="ECO:0008006" key="3">
    <source>
        <dbReference type="Google" id="ProtNLM"/>
    </source>
</evidence>
<dbReference type="AlphaFoldDB" id="A0A1G7HL06"/>